<dbReference type="OrthoDB" id="5043642at2759"/>
<accession>A0A117NND6</accession>
<keyword evidence="2" id="KW-1185">Reference proteome</keyword>
<dbReference type="EMBL" id="LLXE01000164">
    <property type="protein sequence ID" value="KUM60680.1"/>
    <property type="molecule type" value="Genomic_DNA"/>
</dbReference>
<dbReference type="InterPro" id="IPR021848">
    <property type="entry name" value="HODM_asu-like"/>
</dbReference>
<dbReference type="Proteomes" id="UP000055045">
    <property type="component" value="Unassembled WGS sequence"/>
</dbReference>
<evidence type="ECO:0000313" key="1">
    <source>
        <dbReference type="EMBL" id="KUM60680.1"/>
    </source>
</evidence>
<name>A0A117NND6_PENFR</name>
<sequence length="376" mass="43108">MASLPPWLAAICLSITLTVTVIVKKLRAPSGVRQSSLKPIEVVEKAEAGRLKLGPEPTIATSAVTPPFDFRHEPPRAYRPFKTRTHVAMGIEKVPQSDWIQMDWGYLDRINERVPVMEANPQWTIGVNDTSTPAILELFKEVMIEHVPKHFPSMFRLDGDILTNCITQQTFDVERASKDPALALRTLCRNVEEDFYLMCPDGQGDWRLQGFISCFPGGFDGPSRMGMSFRDIHLPVPHYEERIANGVDKFVRRMKVDGQLVQRFNWSLQVDGKDLWRLDGNNYYPEKGHTLPEEPQSIDIGQCWLRYERQTLKMLPETQAIVFCVRLYMTSLRDIVREGNGVELADAIESMPEKLGLYKMRPFWEKDVMAFLRHAV</sequence>
<dbReference type="Pfam" id="PF11927">
    <property type="entry name" value="HODM_asu-like"/>
    <property type="match status" value="1"/>
</dbReference>
<comment type="caution">
    <text evidence="1">The sequence shown here is derived from an EMBL/GenBank/DDBJ whole genome shotgun (WGS) entry which is preliminary data.</text>
</comment>
<dbReference type="STRING" id="48697.A0A117NND6"/>
<evidence type="ECO:0000313" key="2">
    <source>
        <dbReference type="Proteomes" id="UP000055045"/>
    </source>
</evidence>
<dbReference type="AlphaFoldDB" id="A0A117NND6"/>
<gene>
    <name evidence="1" type="ORF">ACN42_g6429</name>
</gene>
<organism evidence="1 2">
    <name type="scientific">Penicillium freii</name>
    <dbReference type="NCBI Taxonomy" id="48697"/>
    <lineage>
        <taxon>Eukaryota</taxon>
        <taxon>Fungi</taxon>
        <taxon>Dikarya</taxon>
        <taxon>Ascomycota</taxon>
        <taxon>Pezizomycotina</taxon>
        <taxon>Eurotiomycetes</taxon>
        <taxon>Eurotiomycetidae</taxon>
        <taxon>Eurotiales</taxon>
        <taxon>Aspergillaceae</taxon>
        <taxon>Penicillium</taxon>
    </lineage>
</organism>
<protein>
    <recommendedName>
        <fullName evidence="3">DUF3445 domain-containing protein</fullName>
    </recommendedName>
</protein>
<reference evidence="1 2" key="1">
    <citation type="submission" date="2015-10" db="EMBL/GenBank/DDBJ databases">
        <title>Genome sequencing of Penicillium freii.</title>
        <authorList>
            <person name="Nguyen H.D."/>
            <person name="Visagie C.M."/>
            <person name="Seifert K.A."/>
        </authorList>
    </citation>
    <scope>NUCLEOTIDE SEQUENCE [LARGE SCALE GENOMIC DNA]</scope>
    <source>
        <strain evidence="1 2">DAOM 242723</strain>
    </source>
</reference>
<proteinExistence type="predicted"/>
<evidence type="ECO:0008006" key="3">
    <source>
        <dbReference type="Google" id="ProtNLM"/>
    </source>
</evidence>